<evidence type="ECO:0000313" key="2">
    <source>
        <dbReference type="EMBL" id="SVB07349.1"/>
    </source>
</evidence>
<dbReference type="InterPro" id="IPR050312">
    <property type="entry name" value="IolE/XylAMocC-like"/>
</dbReference>
<organism evidence="2">
    <name type="scientific">marine metagenome</name>
    <dbReference type="NCBI Taxonomy" id="408172"/>
    <lineage>
        <taxon>unclassified sequences</taxon>
        <taxon>metagenomes</taxon>
        <taxon>ecological metagenomes</taxon>
    </lineage>
</organism>
<feature type="domain" description="Xylose isomerase-like TIM barrel" evidence="1">
    <location>
        <begin position="29"/>
        <end position="278"/>
    </location>
</feature>
<dbReference type="AlphaFoldDB" id="A0A382B0X0"/>
<reference evidence="2" key="1">
    <citation type="submission" date="2018-05" db="EMBL/GenBank/DDBJ databases">
        <authorList>
            <person name="Lanie J.A."/>
            <person name="Ng W.-L."/>
            <person name="Kazmierczak K.M."/>
            <person name="Andrzejewski T.M."/>
            <person name="Davidsen T.M."/>
            <person name="Wayne K.J."/>
            <person name="Tettelin H."/>
            <person name="Glass J.I."/>
            <person name="Rusch D."/>
            <person name="Podicherti R."/>
            <person name="Tsui H.-C.T."/>
            <person name="Winkler M.E."/>
        </authorList>
    </citation>
    <scope>NUCLEOTIDE SEQUENCE</scope>
</reference>
<dbReference type="Pfam" id="PF01261">
    <property type="entry name" value="AP_endonuc_2"/>
    <property type="match status" value="1"/>
</dbReference>
<name>A0A382B0X0_9ZZZZ</name>
<sequence>MAKLGVIADGISQNFEYALDVMNEFELEYAELQFLWGKEVGDLNTAEVNKVQNLVNAHGVKVSCISRHIFGGLLVGEMQQDNSVYLEHLDALRRCIDMAKVLDCPLVRVMSFRKEMILFGSHGAKEWIVSEGAWDKLVSLMELPTQIAEESGITLVVETGNNAMVTSAHLARKLIDQLGTDRLKVLWDPCNSLYCNEKTYPDGYTLLRGHYLGHIHIKDAIVDIPKATVQFAVLNTGNMAAYLGDLANALRKDEYNGVISLESVYRPNGGSFEDGFRISANILKQLFA</sequence>
<accession>A0A382B0X0</accession>
<dbReference type="InterPro" id="IPR013022">
    <property type="entry name" value="Xyl_isomerase-like_TIM-brl"/>
</dbReference>
<dbReference type="Gene3D" id="3.20.20.150">
    <property type="entry name" value="Divalent-metal-dependent TIM barrel enzymes"/>
    <property type="match status" value="1"/>
</dbReference>
<dbReference type="PANTHER" id="PTHR12110:SF41">
    <property type="entry name" value="INOSOSE DEHYDRATASE"/>
    <property type="match status" value="1"/>
</dbReference>
<dbReference type="SUPFAM" id="SSF51658">
    <property type="entry name" value="Xylose isomerase-like"/>
    <property type="match status" value="1"/>
</dbReference>
<proteinExistence type="predicted"/>
<protein>
    <recommendedName>
        <fullName evidence="1">Xylose isomerase-like TIM barrel domain-containing protein</fullName>
    </recommendedName>
</protein>
<evidence type="ECO:0000259" key="1">
    <source>
        <dbReference type="Pfam" id="PF01261"/>
    </source>
</evidence>
<dbReference type="PANTHER" id="PTHR12110">
    <property type="entry name" value="HYDROXYPYRUVATE ISOMERASE"/>
    <property type="match status" value="1"/>
</dbReference>
<gene>
    <name evidence="2" type="ORF">METZ01_LOCUS160203</name>
</gene>
<dbReference type="EMBL" id="UINC01027683">
    <property type="protein sequence ID" value="SVB07349.1"/>
    <property type="molecule type" value="Genomic_DNA"/>
</dbReference>
<dbReference type="InterPro" id="IPR036237">
    <property type="entry name" value="Xyl_isomerase-like_sf"/>
</dbReference>